<evidence type="ECO:0000256" key="6">
    <source>
        <dbReference type="PIRSR" id="PIRSR625705-1"/>
    </source>
</evidence>
<dbReference type="SUPFAM" id="SSF51445">
    <property type="entry name" value="(Trans)glycosidases"/>
    <property type="match status" value="1"/>
</dbReference>
<dbReference type="InterPro" id="IPR025705">
    <property type="entry name" value="Beta_hexosaminidase_sua/sub"/>
</dbReference>
<dbReference type="GO" id="GO:0016020">
    <property type="term" value="C:membrane"/>
    <property type="evidence" value="ECO:0007669"/>
    <property type="project" value="TreeGrafter"/>
</dbReference>
<dbReference type="InterPro" id="IPR029018">
    <property type="entry name" value="Hex-like_dom2"/>
</dbReference>
<accession>A0A372IJX0</accession>
<dbReference type="OrthoDB" id="9763537at2"/>
<dbReference type="InterPro" id="IPR015882">
    <property type="entry name" value="HEX_bac_N"/>
</dbReference>
<dbReference type="InterPro" id="IPR015883">
    <property type="entry name" value="Glyco_hydro_20_cat"/>
</dbReference>
<keyword evidence="5" id="KW-0326">Glycosidase</keyword>
<organism evidence="10 11">
    <name type="scientific">Paracidobacterium acidisoli</name>
    <dbReference type="NCBI Taxonomy" id="2303751"/>
    <lineage>
        <taxon>Bacteria</taxon>
        <taxon>Pseudomonadati</taxon>
        <taxon>Acidobacteriota</taxon>
        <taxon>Terriglobia</taxon>
        <taxon>Terriglobales</taxon>
        <taxon>Acidobacteriaceae</taxon>
        <taxon>Paracidobacterium</taxon>
    </lineage>
</organism>
<dbReference type="GO" id="GO:0004563">
    <property type="term" value="F:beta-N-acetylhexosaminidase activity"/>
    <property type="evidence" value="ECO:0007669"/>
    <property type="project" value="UniProtKB-EC"/>
</dbReference>
<keyword evidence="11" id="KW-1185">Reference proteome</keyword>
<dbReference type="GO" id="GO:0030203">
    <property type="term" value="P:glycosaminoglycan metabolic process"/>
    <property type="evidence" value="ECO:0007669"/>
    <property type="project" value="TreeGrafter"/>
</dbReference>
<protein>
    <recommendedName>
        <fullName evidence="3">beta-N-acetylhexosaminidase</fullName>
        <ecNumber evidence="3">3.2.1.52</ecNumber>
    </recommendedName>
</protein>
<dbReference type="PRINTS" id="PR00738">
    <property type="entry name" value="GLHYDRLASE20"/>
</dbReference>
<evidence type="ECO:0000313" key="10">
    <source>
        <dbReference type="EMBL" id="RFU15242.1"/>
    </source>
</evidence>
<evidence type="ECO:0000256" key="5">
    <source>
        <dbReference type="ARBA" id="ARBA00023295"/>
    </source>
</evidence>
<comment type="caution">
    <text evidence="10">The sequence shown here is derived from an EMBL/GenBank/DDBJ whole genome shotgun (WGS) entry which is preliminary data.</text>
</comment>
<dbReference type="Gene3D" id="3.20.20.80">
    <property type="entry name" value="Glycosidases"/>
    <property type="match status" value="1"/>
</dbReference>
<evidence type="ECO:0000256" key="3">
    <source>
        <dbReference type="ARBA" id="ARBA00012663"/>
    </source>
</evidence>
<dbReference type="Pfam" id="PF02838">
    <property type="entry name" value="Glyco_hydro_20b"/>
    <property type="match status" value="1"/>
</dbReference>
<evidence type="ECO:0000256" key="2">
    <source>
        <dbReference type="ARBA" id="ARBA00006285"/>
    </source>
</evidence>
<dbReference type="Pfam" id="PF00728">
    <property type="entry name" value="Glyco_hydro_20"/>
    <property type="match status" value="1"/>
</dbReference>
<name>A0A372IJX0_9BACT</name>
<comment type="catalytic activity">
    <reaction evidence="1">
        <text>Hydrolysis of terminal non-reducing N-acetyl-D-hexosamine residues in N-acetyl-beta-D-hexosaminides.</text>
        <dbReference type="EC" id="3.2.1.52"/>
    </reaction>
</comment>
<dbReference type="PANTHER" id="PTHR22600">
    <property type="entry name" value="BETA-HEXOSAMINIDASE"/>
    <property type="match status" value="1"/>
</dbReference>
<dbReference type="PANTHER" id="PTHR22600:SF57">
    <property type="entry name" value="BETA-N-ACETYLHEXOSAMINIDASE"/>
    <property type="match status" value="1"/>
</dbReference>
<keyword evidence="4 10" id="KW-0378">Hydrolase</keyword>
<feature type="domain" description="Beta-hexosaminidase bacterial type N-terminal" evidence="9">
    <location>
        <begin position="45"/>
        <end position="182"/>
    </location>
</feature>
<dbReference type="Proteomes" id="UP000264702">
    <property type="component" value="Unassembled WGS sequence"/>
</dbReference>
<proteinExistence type="inferred from homology"/>
<dbReference type="SUPFAM" id="SSF55545">
    <property type="entry name" value="beta-N-acetylhexosaminidase-like domain"/>
    <property type="match status" value="1"/>
</dbReference>
<evidence type="ECO:0000259" key="8">
    <source>
        <dbReference type="Pfam" id="PF00728"/>
    </source>
</evidence>
<evidence type="ECO:0000259" key="9">
    <source>
        <dbReference type="Pfam" id="PF02838"/>
    </source>
</evidence>
<feature type="active site" description="Proton donor" evidence="6">
    <location>
        <position position="326"/>
    </location>
</feature>
<dbReference type="GO" id="GO:0005975">
    <property type="term" value="P:carbohydrate metabolic process"/>
    <property type="evidence" value="ECO:0007669"/>
    <property type="project" value="InterPro"/>
</dbReference>
<dbReference type="AlphaFoldDB" id="A0A372IJX0"/>
<evidence type="ECO:0000313" key="11">
    <source>
        <dbReference type="Proteomes" id="UP000264702"/>
    </source>
</evidence>
<dbReference type="EC" id="3.2.1.52" evidence="3"/>
<dbReference type="InterPro" id="IPR017853">
    <property type="entry name" value="GH"/>
</dbReference>
<reference evidence="10 11" key="1">
    <citation type="submission" date="2018-08" db="EMBL/GenBank/DDBJ databases">
        <title>Acidipila sp. 4G-K13, an acidobacterium isolated from forest soil.</title>
        <authorList>
            <person name="Gao Z.-H."/>
            <person name="Qiu L.-H."/>
        </authorList>
    </citation>
    <scope>NUCLEOTIDE SEQUENCE [LARGE SCALE GENOMIC DNA]</scope>
    <source>
        <strain evidence="10 11">4G-K13</strain>
    </source>
</reference>
<comment type="similarity">
    <text evidence="2">Belongs to the glycosyl hydrolase 20 family.</text>
</comment>
<evidence type="ECO:0000256" key="4">
    <source>
        <dbReference type="ARBA" id="ARBA00022801"/>
    </source>
</evidence>
<evidence type="ECO:0000256" key="7">
    <source>
        <dbReference type="SAM" id="MobiDB-lite"/>
    </source>
</evidence>
<evidence type="ECO:0000256" key="1">
    <source>
        <dbReference type="ARBA" id="ARBA00001231"/>
    </source>
</evidence>
<sequence length="743" mass="82434">MDIPCETHDYFSVLRRVPVCIVLCCGIFICLPHAMRAYAAESLRPPLIPQPREFEPRSDISLASGASILVPGRDADDRFAAADLAQTLRERGIRISERAAAAHIYLLRDTQIAAKRLLHEEDLSLGTAAQPEGYVVLTAHHTVYIIGHTAEGVFYGAQTLKQLIAQGSGGDPVVKGCRIRDWPAMRYRGVDDDLSRGPIPTLDFQKQQIRTFAAYKINVYSPYFENTMQYASNPLPGLPGGSISAADARALVAYARPYHITIIPEQEAFGHLHHVLTWQQYAALGEMPAGSVLAPGQPGSLELITQWFSELASIYPAPFLHIGADETFQLGQGQTSSEVKQRGLGAVYIDFLTQIHQALAPLHRRLLFWGDIAMNDPALVPKLPHDMIAVAWEYNPQPKGFHRWLDPYTKAGLETWVAPGVNNWNRLWPNYDDGLRNIQGFIADGQKAGSTGALNTVWNDDGEGLFLEDWYGILFGAAASWQPGITDITRFQQDYGAVFHGDTTGKIDEAQRALIAAHDLLRQAGLEDARDAWFWLDPWDNNGSGNADTNGSGHSNGSGEGQRVAAKIRPVSAQLRLDAERALTLVAQARAASPSLREQDALDAIDLGARRIDFLAFKFQTADQIAAGYRAVYNEQHDPEGRKHISRDLNDLAGNNGLCEDLRDGFSYLRLRYSDLWLKENRPYWLENVTARYDQAIQLWMRRGQMIAAAHQQWSQQHTLPTPEEIGIPSEPNGNGSPKESTY</sequence>
<dbReference type="EMBL" id="QVQT01000006">
    <property type="protein sequence ID" value="RFU15242.1"/>
    <property type="molecule type" value="Genomic_DNA"/>
</dbReference>
<feature type="compositionally biased region" description="Polar residues" evidence="7">
    <location>
        <begin position="732"/>
        <end position="743"/>
    </location>
</feature>
<feature type="region of interest" description="Disordered" evidence="7">
    <location>
        <begin position="544"/>
        <end position="563"/>
    </location>
</feature>
<gene>
    <name evidence="10" type="ORF">D0Y96_16250</name>
</gene>
<dbReference type="Gene3D" id="3.30.379.10">
    <property type="entry name" value="Chitobiase/beta-hexosaminidase domain 2-like"/>
    <property type="match status" value="1"/>
</dbReference>
<feature type="region of interest" description="Disordered" evidence="7">
    <location>
        <begin position="714"/>
        <end position="743"/>
    </location>
</feature>
<feature type="domain" description="Glycoside hydrolase family 20 catalytic" evidence="8">
    <location>
        <begin position="240"/>
        <end position="394"/>
    </location>
</feature>